<name>A0A842JKA1_9ACTN</name>
<dbReference type="SMART" id="SM00790">
    <property type="entry name" value="AFOR_N"/>
    <property type="match status" value="1"/>
</dbReference>
<evidence type="ECO:0000256" key="4">
    <source>
        <dbReference type="ARBA" id="ARBA00022723"/>
    </source>
</evidence>
<evidence type="ECO:0000256" key="6">
    <source>
        <dbReference type="ARBA" id="ARBA00023004"/>
    </source>
</evidence>
<dbReference type="RefSeq" id="WP_185905968.1">
    <property type="nucleotide sequence ID" value="NZ_JACMSE010000011.1"/>
</dbReference>
<proteinExistence type="inferred from homology"/>
<dbReference type="GO" id="GO:0051539">
    <property type="term" value="F:4 iron, 4 sulfur cluster binding"/>
    <property type="evidence" value="ECO:0007669"/>
    <property type="project" value="UniProtKB-KW"/>
</dbReference>
<dbReference type="InterPro" id="IPR001203">
    <property type="entry name" value="OxRdtase_Ald_Fedxn_C"/>
</dbReference>
<dbReference type="InterPro" id="IPR036021">
    <property type="entry name" value="Tungsten_al_ferr_oxy-like_C"/>
</dbReference>
<gene>
    <name evidence="10" type="ORF">H7313_12890</name>
</gene>
<dbReference type="SUPFAM" id="SSF56228">
    <property type="entry name" value="Aldehyde ferredoxin oxidoreductase, N-terminal domain"/>
    <property type="match status" value="1"/>
</dbReference>
<protein>
    <submittedName>
        <fullName evidence="10">Aldehyde:ferredoxin oxidoreductase</fullName>
    </submittedName>
</protein>
<dbReference type="Pfam" id="PF01314">
    <property type="entry name" value="AFOR_C"/>
    <property type="match status" value="1"/>
</dbReference>
<evidence type="ECO:0000256" key="8">
    <source>
        <dbReference type="ARBA" id="ARBA00049934"/>
    </source>
</evidence>
<keyword evidence="11" id="KW-1185">Reference proteome</keyword>
<comment type="similarity">
    <text evidence="2">Belongs to the AOR/FOR family.</text>
</comment>
<dbReference type="InterPro" id="IPR051919">
    <property type="entry name" value="W-dependent_AOR"/>
</dbReference>
<dbReference type="InterPro" id="IPR013985">
    <property type="entry name" value="Ald_Fedxn_OxRdtase_dom3"/>
</dbReference>
<dbReference type="EMBL" id="JACMSE010000011">
    <property type="protein sequence ID" value="MBC2890228.1"/>
    <property type="molecule type" value="Genomic_DNA"/>
</dbReference>
<accession>A0A842JKA1</accession>
<evidence type="ECO:0000256" key="5">
    <source>
        <dbReference type="ARBA" id="ARBA00023002"/>
    </source>
</evidence>
<comment type="cofactor">
    <cofactor evidence="8">
        <name>tungstopterin</name>
        <dbReference type="ChEBI" id="CHEBI:30402"/>
    </cofactor>
</comment>
<dbReference type="InterPro" id="IPR036503">
    <property type="entry name" value="Ald_Fedxn_OxRdtase_N_sf"/>
</dbReference>
<comment type="cofactor">
    <cofactor evidence="1">
        <name>[4Fe-4S] cluster</name>
        <dbReference type="ChEBI" id="CHEBI:49883"/>
    </cofactor>
</comment>
<organism evidence="10 11">
    <name type="scientific">Gordonibacter massiliensis</name>
    <name type="common">ex Traore et al. 2017</name>
    <dbReference type="NCBI Taxonomy" id="1841863"/>
    <lineage>
        <taxon>Bacteria</taxon>
        <taxon>Bacillati</taxon>
        <taxon>Actinomycetota</taxon>
        <taxon>Coriobacteriia</taxon>
        <taxon>Eggerthellales</taxon>
        <taxon>Eggerthellaceae</taxon>
        <taxon>Gordonibacter</taxon>
    </lineage>
</organism>
<keyword evidence="6" id="KW-0408">Iron</keyword>
<dbReference type="GO" id="GO:0009055">
    <property type="term" value="F:electron transfer activity"/>
    <property type="evidence" value="ECO:0007669"/>
    <property type="project" value="InterPro"/>
</dbReference>
<keyword evidence="4" id="KW-0479">Metal-binding</keyword>
<comment type="caution">
    <text evidence="10">The sequence shown here is derived from an EMBL/GenBank/DDBJ whole genome shotgun (WGS) entry which is preliminary data.</text>
</comment>
<evidence type="ECO:0000256" key="7">
    <source>
        <dbReference type="ARBA" id="ARBA00023014"/>
    </source>
</evidence>
<dbReference type="GO" id="GO:0046872">
    <property type="term" value="F:metal ion binding"/>
    <property type="evidence" value="ECO:0007669"/>
    <property type="project" value="UniProtKB-KW"/>
</dbReference>
<dbReference type="InterPro" id="IPR013984">
    <property type="entry name" value="Ald_Fedxn_OxRdtase_dom2"/>
</dbReference>
<sequence length="686" mass="76801">MADRAYGYAGKILVLNLEDESYETVDTDPYVGEWVGGHGLASRLFWEYCEDKTVDALDDRNVIVIASNPFAGTIVPAGGGRVEVTGLGPFSYPEWYSRSSVGGRLGGSMKNAGYDAVVVRGTAPRHVWVNVVNGDVTYCDAEDLWGKDSWETQEAIWDRVTNNTPLGEWFDLPGNRESGRSTSRPAVFAIGQAGENLVRSATITHDASHVSGQSGFGAVFGAKNLKALSFMGTKSIDIADPARLVELRLEIQEKLGYKVDDPVNEAPVPQAVPLYSSLLHNPGGGTVGQTVGRPDGCQGCYRNCRAIYRDRMGNQSTCNAAAYYTASGKREDQKKCNSLLNQLGLDGYETDMPVYLYNLYKMGVMGKGKEIDTDLPFENYNKYQFIDTLLHRIANREEIGEDLAEGLVRATMKWGRWDEDSKGLLRRPNWGYPEHYDPRLEVEWSYGSIFTERDINEHGINWCVHHSALVPMMFGQEPFLPADKLVEQVAKGTGLEDPLCFDYSEKGIYSDEKVRAVSWHRHYGRFWIQSMGLCDWMWPSLVNFTNMTDTDYAGVSPAFEVELFKAVTGRDDFTYEKSLELGHKQLLLDRAIWVLQGREPETEQLADYVFELPTDTPYQLPVYENGTWSYSDCLGRTLDRAKFKDVQQRFYASEGWSEHGYPKREVLEQFGLADVADALAAAGKGA</sequence>
<dbReference type="Gene3D" id="1.10.569.10">
    <property type="entry name" value="Aldehyde Ferredoxin Oxidoreductase Protein, subunit A, domain 2"/>
    <property type="match status" value="1"/>
</dbReference>
<keyword evidence="5" id="KW-0560">Oxidoreductase</keyword>
<evidence type="ECO:0000259" key="9">
    <source>
        <dbReference type="SMART" id="SM00790"/>
    </source>
</evidence>
<dbReference type="Pfam" id="PF02730">
    <property type="entry name" value="AFOR_N"/>
    <property type="match status" value="1"/>
</dbReference>
<evidence type="ECO:0000313" key="10">
    <source>
        <dbReference type="EMBL" id="MBC2890228.1"/>
    </source>
</evidence>
<keyword evidence="3" id="KW-0004">4Fe-4S</keyword>
<dbReference type="SUPFAM" id="SSF48310">
    <property type="entry name" value="Aldehyde ferredoxin oxidoreductase, C-terminal domains"/>
    <property type="match status" value="1"/>
</dbReference>
<dbReference type="Gene3D" id="3.60.9.10">
    <property type="entry name" value="Aldehyde ferredoxin oxidoreductase, N-terminal domain"/>
    <property type="match status" value="1"/>
</dbReference>
<dbReference type="Proteomes" id="UP000587396">
    <property type="component" value="Unassembled WGS sequence"/>
</dbReference>
<evidence type="ECO:0000256" key="1">
    <source>
        <dbReference type="ARBA" id="ARBA00001966"/>
    </source>
</evidence>
<evidence type="ECO:0000256" key="2">
    <source>
        <dbReference type="ARBA" id="ARBA00011032"/>
    </source>
</evidence>
<keyword evidence="7" id="KW-0411">Iron-sulfur</keyword>
<dbReference type="InterPro" id="IPR013983">
    <property type="entry name" value="Ald_Fedxn_OxRdtase_N"/>
</dbReference>
<dbReference type="GO" id="GO:0016625">
    <property type="term" value="F:oxidoreductase activity, acting on the aldehyde or oxo group of donors, iron-sulfur protein as acceptor"/>
    <property type="evidence" value="ECO:0007669"/>
    <property type="project" value="InterPro"/>
</dbReference>
<dbReference type="AlphaFoldDB" id="A0A842JKA1"/>
<dbReference type="PANTHER" id="PTHR30038">
    <property type="entry name" value="ALDEHYDE FERREDOXIN OXIDOREDUCTASE"/>
    <property type="match status" value="1"/>
</dbReference>
<evidence type="ECO:0000313" key="11">
    <source>
        <dbReference type="Proteomes" id="UP000587396"/>
    </source>
</evidence>
<reference evidence="10 11" key="1">
    <citation type="submission" date="2020-08" db="EMBL/GenBank/DDBJ databases">
        <authorList>
            <person name="Liu C."/>
            <person name="Sun Q."/>
        </authorList>
    </citation>
    <scope>NUCLEOTIDE SEQUENCE [LARGE SCALE GENOMIC DNA]</scope>
    <source>
        <strain evidence="10 11">N22</strain>
    </source>
</reference>
<evidence type="ECO:0000256" key="3">
    <source>
        <dbReference type="ARBA" id="ARBA00022485"/>
    </source>
</evidence>
<dbReference type="PANTHER" id="PTHR30038:SF9">
    <property type="entry name" value="ALDEHYDE FERREDOXIN OXIDOREDUCTASE"/>
    <property type="match status" value="1"/>
</dbReference>
<dbReference type="Gene3D" id="1.10.599.10">
    <property type="entry name" value="Aldehyde Ferredoxin Oxidoreductase Protein, subunit A, domain 3"/>
    <property type="match status" value="1"/>
</dbReference>
<feature type="domain" description="Aldehyde ferredoxin oxidoreductase N-terminal" evidence="9">
    <location>
        <begin position="8"/>
        <end position="234"/>
    </location>
</feature>